<dbReference type="EMBL" id="CAFBQP010000074">
    <property type="protein sequence ID" value="CAB5066330.1"/>
    <property type="molecule type" value="Genomic_DNA"/>
</dbReference>
<proteinExistence type="predicted"/>
<dbReference type="AlphaFoldDB" id="A0A6J6TQ77"/>
<evidence type="ECO:0000256" key="1">
    <source>
        <dbReference type="ARBA" id="ARBA00023002"/>
    </source>
</evidence>
<evidence type="ECO:0000256" key="2">
    <source>
        <dbReference type="ARBA" id="ARBA00023033"/>
    </source>
</evidence>
<dbReference type="Gene3D" id="3.20.20.30">
    <property type="entry name" value="Luciferase-like domain"/>
    <property type="match status" value="1"/>
</dbReference>
<gene>
    <name evidence="4" type="ORF">UFOPK2602_01137</name>
    <name evidence="5" type="ORF">UFOPK2806_00933</name>
    <name evidence="6" type="ORF">UFOPK3417_00456</name>
    <name evidence="7" type="ORF">UFOPK4306_01791</name>
</gene>
<dbReference type="GO" id="GO:0005829">
    <property type="term" value="C:cytosol"/>
    <property type="evidence" value="ECO:0007669"/>
    <property type="project" value="TreeGrafter"/>
</dbReference>
<evidence type="ECO:0000313" key="7">
    <source>
        <dbReference type="EMBL" id="CAB5066330.1"/>
    </source>
</evidence>
<accession>A0A6J6TQ77</accession>
<dbReference type="InterPro" id="IPR050766">
    <property type="entry name" value="Bact_Lucif_Oxidored"/>
</dbReference>
<evidence type="ECO:0000313" key="5">
    <source>
        <dbReference type="EMBL" id="CAB4749621.1"/>
    </source>
</evidence>
<evidence type="ECO:0000313" key="6">
    <source>
        <dbReference type="EMBL" id="CAB4865462.1"/>
    </source>
</evidence>
<dbReference type="EMBL" id="CAFBLR010000027">
    <property type="protein sequence ID" value="CAB4865462.1"/>
    <property type="molecule type" value="Genomic_DNA"/>
</dbReference>
<dbReference type="InterPro" id="IPR011251">
    <property type="entry name" value="Luciferase-like_dom"/>
</dbReference>
<dbReference type="EMBL" id="CAEZXX010000070">
    <property type="protein sequence ID" value="CAB4710685.1"/>
    <property type="molecule type" value="Genomic_DNA"/>
</dbReference>
<dbReference type="PANTHER" id="PTHR30137">
    <property type="entry name" value="LUCIFERASE-LIKE MONOOXYGENASE"/>
    <property type="match status" value="1"/>
</dbReference>
<organism evidence="5">
    <name type="scientific">freshwater metagenome</name>
    <dbReference type="NCBI Taxonomy" id="449393"/>
    <lineage>
        <taxon>unclassified sequences</taxon>
        <taxon>metagenomes</taxon>
        <taxon>ecological metagenomes</taxon>
    </lineage>
</organism>
<sequence>MQDVYRETLEQVAMLDEAGLDMTWFSEHHFMDDGYLPSVVPVAGAVAAITKRMRISTDVALAPFQHPLRFAEDVAVLDQISNGRMEIGLGLAYAPHEFRAFGIPLKNRVSLTEEMVQILQLAWSGERFSFRGKRYQFDDVHITPHTVQPGGPPIWLATTSAASVARAVRFGVNVLPQGDASVVLDEWRAASLAAGQQPDDRRVGIIRSVLVTDDPERDWPPLRQAERYRVAVYAKLGEEAGPDSAGNLTGKERIPQRPIIGDVATCVEELTSFILDNGFTDVVSWGSAPGILPHSITPNLLRYTREVVPQVRARVEAARA</sequence>
<dbReference type="InterPro" id="IPR036661">
    <property type="entry name" value="Luciferase-like_sf"/>
</dbReference>
<keyword evidence="1" id="KW-0560">Oxidoreductase</keyword>
<protein>
    <submittedName>
        <fullName evidence="5">Unannotated protein</fullName>
    </submittedName>
</protein>
<dbReference type="GO" id="GO:0004497">
    <property type="term" value="F:monooxygenase activity"/>
    <property type="evidence" value="ECO:0007669"/>
    <property type="project" value="UniProtKB-KW"/>
</dbReference>
<dbReference type="SUPFAM" id="SSF51679">
    <property type="entry name" value="Bacterial luciferase-like"/>
    <property type="match status" value="1"/>
</dbReference>
<name>A0A6J6TQ77_9ZZZZ</name>
<dbReference type="EMBL" id="CAEZYY010000009">
    <property type="protein sequence ID" value="CAB4749621.1"/>
    <property type="molecule type" value="Genomic_DNA"/>
</dbReference>
<dbReference type="Pfam" id="PF00296">
    <property type="entry name" value="Bac_luciferase"/>
    <property type="match status" value="1"/>
</dbReference>
<evidence type="ECO:0000259" key="3">
    <source>
        <dbReference type="Pfam" id="PF00296"/>
    </source>
</evidence>
<evidence type="ECO:0000313" key="4">
    <source>
        <dbReference type="EMBL" id="CAB4710685.1"/>
    </source>
</evidence>
<dbReference type="GO" id="GO:0016705">
    <property type="term" value="F:oxidoreductase activity, acting on paired donors, with incorporation or reduction of molecular oxygen"/>
    <property type="evidence" value="ECO:0007669"/>
    <property type="project" value="InterPro"/>
</dbReference>
<dbReference type="PANTHER" id="PTHR30137:SF8">
    <property type="entry name" value="BLR5498 PROTEIN"/>
    <property type="match status" value="1"/>
</dbReference>
<keyword evidence="2" id="KW-0503">Monooxygenase</keyword>
<reference evidence="5" key="1">
    <citation type="submission" date="2020-05" db="EMBL/GenBank/DDBJ databases">
        <authorList>
            <person name="Chiriac C."/>
            <person name="Salcher M."/>
            <person name="Ghai R."/>
            <person name="Kavagutti S V."/>
        </authorList>
    </citation>
    <scope>NUCLEOTIDE SEQUENCE</scope>
</reference>
<feature type="domain" description="Luciferase-like" evidence="3">
    <location>
        <begin position="3"/>
        <end position="226"/>
    </location>
</feature>